<dbReference type="RefSeq" id="WP_142026541.1">
    <property type="nucleotide sequence ID" value="NZ_VFQE01000001.1"/>
</dbReference>
<reference evidence="1 2" key="1">
    <citation type="submission" date="2019-06" db="EMBL/GenBank/DDBJ databases">
        <title>Sequencing the genomes of 1000 actinobacteria strains.</title>
        <authorList>
            <person name="Klenk H.-P."/>
        </authorList>
    </citation>
    <scope>NUCLEOTIDE SEQUENCE [LARGE SCALE GENOMIC DNA]</scope>
    <source>
        <strain evidence="1 2">DSM 46837</strain>
    </source>
</reference>
<organism evidence="1 2">
    <name type="scientific">Blastococcus colisei</name>
    <dbReference type="NCBI Taxonomy" id="1564162"/>
    <lineage>
        <taxon>Bacteria</taxon>
        <taxon>Bacillati</taxon>
        <taxon>Actinomycetota</taxon>
        <taxon>Actinomycetes</taxon>
        <taxon>Geodermatophilales</taxon>
        <taxon>Geodermatophilaceae</taxon>
        <taxon>Blastococcus</taxon>
    </lineage>
</organism>
<dbReference type="AlphaFoldDB" id="A0A543PJ89"/>
<keyword evidence="2" id="KW-1185">Reference proteome</keyword>
<dbReference type="OrthoDB" id="5185638at2"/>
<dbReference type="EMBL" id="VFQE01000001">
    <property type="protein sequence ID" value="TQN44128.1"/>
    <property type="molecule type" value="Genomic_DNA"/>
</dbReference>
<gene>
    <name evidence="1" type="ORF">FHU33_3614</name>
</gene>
<proteinExistence type="predicted"/>
<sequence length="206" mass="21569">MTGASSLTSGDLLLGELRRPSWWLVGGSDGEREMIVAGPFRDRTDATWVASTSEPGTAGAVRPAYGLRRPDGALVTCPTPEDRAWLDQLGAQIDRLPQGWDAGVDDDDPLVTLVLEITAALAEAGLPLHDPAGSTGGVCLSPEPVLDAVVVAWRAHDRSSLDQLLGVDTDATVRQIMTGAVSDLLLLRGFTVDRLGSAGSCVVRSG</sequence>
<accession>A0A543PJ89</accession>
<name>A0A543PJ89_9ACTN</name>
<evidence type="ECO:0000313" key="2">
    <source>
        <dbReference type="Proteomes" id="UP000319865"/>
    </source>
</evidence>
<dbReference type="Proteomes" id="UP000319865">
    <property type="component" value="Unassembled WGS sequence"/>
</dbReference>
<comment type="caution">
    <text evidence="1">The sequence shown here is derived from an EMBL/GenBank/DDBJ whole genome shotgun (WGS) entry which is preliminary data.</text>
</comment>
<protein>
    <submittedName>
        <fullName evidence="1">Uncharacterized protein</fullName>
    </submittedName>
</protein>
<evidence type="ECO:0000313" key="1">
    <source>
        <dbReference type="EMBL" id="TQN44128.1"/>
    </source>
</evidence>